<accession>A0A1I6BMK3</accession>
<organism evidence="1 2">
    <name type="scientific">Hymenobacter arizonensis</name>
    <name type="common">Siccationidurans arizonensis</name>
    <dbReference type="NCBI Taxonomy" id="1227077"/>
    <lineage>
        <taxon>Bacteria</taxon>
        <taxon>Pseudomonadati</taxon>
        <taxon>Bacteroidota</taxon>
        <taxon>Cytophagia</taxon>
        <taxon>Cytophagales</taxon>
        <taxon>Hymenobacteraceae</taxon>
        <taxon>Hymenobacter</taxon>
    </lineage>
</organism>
<dbReference type="RefSeq" id="WP_143080385.1">
    <property type="nucleotide sequence ID" value="NZ_FOXS01000010.1"/>
</dbReference>
<gene>
    <name evidence="1" type="ORF">SAMN04515668_4738</name>
</gene>
<sequence length="158" mass="18490">MHPPPRRLPFSTPFVLRLAYEQADFKMVRSHWNKNFVRKFSPGEPVLFLMARVLHQIRSDGYVIRDHYVFPLEETTPGENTPDEQIYCALHQLDAVRFSFEMAALKHYHVRRLLEDTQERRIGCVDGLVTLLFNPGLRDYLLNVAQLDEILPTSRPLS</sequence>
<evidence type="ECO:0000313" key="2">
    <source>
        <dbReference type="Proteomes" id="UP000199029"/>
    </source>
</evidence>
<evidence type="ECO:0000313" key="1">
    <source>
        <dbReference type="EMBL" id="SFQ82114.1"/>
    </source>
</evidence>
<dbReference type="EMBL" id="FOXS01000010">
    <property type="protein sequence ID" value="SFQ82114.1"/>
    <property type="molecule type" value="Genomic_DNA"/>
</dbReference>
<dbReference type="OrthoDB" id="863913at2"/>
<keyword evidence="2" id="KW-1185">Reference proteome</keyword>
<proteinExistence type="predicted"/>
<name>A0A1I6BMK3_HYMAR</name>
<dbReference type="AlphaFoldDB" id="A0A1I6BMK3"/>
<reference evidence="2" key="1">
    <citation type="submission" date="2016-10" db="EMBL/GenBank/DDBJ databases">
        <authorList>
            <person name="Varghese N."/>
            <person name="Submissions S."/>
        </authorList>
    </citation>
    <scope>NUCLEOTIDE SEQUENCE [LARGE SCALE GENOMIC DNA]</scope>
    <source>
        <strain evidence="2">OR362-8,ATCC BAA-1266,JCM 13504</strain>
    </source>
</reference>
<dbReference type="STRING" id="1227077.SAMN04515668_4738"/>
<protein>
    <submittedName>
        <fullName evidence="1">Uncharacterized protein</fullName>
    </submittedName>
</protein>
<dbReference type="Proteomes" id="UP000199029">
    <property type="component" value="Unassembled WGS sequence"/>
</dbReference>